<dbReference type="PhylomeDB" id="A0A060TEH1"/>
<dbReference type="EMBL" id="HG937694">
    <property type="protein sequence ID" value="CDP37257.1"/>
    <property type="molecule type" value="Genomic_DNA"/>
</dbReference>
<dbReference type="Pfam" id="PF08617">
    <property type="entry name" value="CGI-121"/>
    <property type="match status" value="1"/>
</dbReference>
<protein>
    <recommendedName>
        <fullName evidence="4">EKC/KEOPS complex subunit CGI121</fullName>
    </recommendedName>
    <alternativeName>
        <fullName evidence="3">EKC/KEOPS complex subunit cgi121</fullName>
    </alternativeName>
</protein>
<reference evidence="9" key="2">
    <citation type="submission" date="2014-06" db="EMBL/GenBank/DDBJ databases">
        <title>The complete genome of Blastobotrys (Arxula) adeninivorans LS3 - a yeast of biotechnological interest.</title>
        <authorList>
            <person name="Kunze G."/>
            <person name="Gaillardin C."/>
            <person name="Czernicka M."/>
            <person name="Durrens P."/>
            <person name="Martin T."/>
            <person name="Boer E."/>
            <person name="Gabaldon T."/>
            <person name="Cruz J."/>
            <person name="Talla E."/>
            <person name="Marck C."/>
            <person name="Goffeau A."/>
            <person name="Barbe V."/>
            <person name="Baret P."/>
            <person name="Baronian K."/>
            <person name="Beier S."/>
            <person name="Bleykasten C."/>
            <person name="Bode R."/>
            <person name="Casaregola S."/>
            <person name="Despons L."/>
            <person name="Fairhead C."/>
            <person name="Giersberg M."/>
            <person name="Gierski P."/>
            <person name="Hahnel U."/>
            <person name="Hartmann A."/>
            <person name="Jankowska D."/>
            <person name="Jubin C."/>
            <person name="Jung P."/>
            <person name="Lafontaine I."/>
            <person name="Leh-Louis V."/>
            <person name="Lemaire M."/>
            <person name="Marcet-Houben M."/>
            <person name="Mascher M."/>
            <person name="Morel G."/>
            <person name="Richard G.-F."/>
            <person name="Riechen J."/>
            <person name="Sacerdot C."/>
            <person name="Sarkar A."/>
            <person name="Savel G."/>
            <person name="Schacherer J."/>
            <person name="Sherman D."/>
            <person name="Straub M.-L."/>
            <person name="Stein N."/>
            <person name="Thierry A."/>
            <person name="Trautwein-Schult A."/>
            <person name="Westhof E."/>
            <person name="Worch S."/>
            <person name="Dujon B."/>
            <person name="Souciet J.-L."/>
            <person name="Wincker P."/>
            <person name="Scholz U."/>
            <person name="Neuveglise N."/>
        </authorList>
    </citation>
    <scope>NUCLEOTIDE SEQUENCE</scope>
    <source>
        <strain evidence="9">LS3</strain>
    </source>
</reference>
<accession>A0A060TEH1</accession>
<evidence type="ECO:0000313" key="9">
    <source>
        <dbReference type="EMBL" id="CDP37257.1"/>
    </source>
</evidence>
<dbReference type="AlphaFoldDB" id="A0A060TEH1"/>
<dbReference type="SUPFAM" id="SSF143870">
    <property type="entry name" value="PF0523-like"/>
    <property type="match status" value="1"/>
</dbReference>
<keyword evidence="5" id="KW-0819">tRNA processing</keyword>
<evidence type="ECO:0000256" key="5">
    <source>
        <dbReference type="ARBA" id="ARBA00022694"/>
    </source>
</evidence>
<dbReference type="PANTHER" id="PTHR15840">
    <property type="entry name" value="CGI-121 FAMILY MEMBER"/>
    <property type="match status" value="1"/>
</dbReference>
<evidence type="ECO:0000256" key="2">
    <source>
        <dbReference type="ARBA" id="ARBA00005546"/>
    </source>
</evidence>
<reference evidence="9" key="1">
    <citation type="submission" date="2014-02" db="EMBL/GenBank/DDBJ databases">
        <authorList>
            <person name="Genoscope - CEA"/>
        </authorList>
    </citation>
    <scope>NUCLEOTIDE SEQUENCE</scope>
    <source>
        <strain evidence="9">LS3</strain>
    </source>
</reference>
<comment type="similarity">
    <text evidence="2 8">Belongs to the CGI121/TPRKB family.</text>
</comment>
<sequence length="170" mass="19063">MVVITFPQYPQIPVVITLFEDVKNAGFLREQLVSGNTDYNYAFINPRTILSEEHLRTALYRVLTDRAAGALRTKSLQSEVLFCLSANNNIMDALKRFGITDDLTCLYAIKIVEEGDPEDFVKFLQSSVDGTELEITKDNCSKFTDINVVKKNYKATDMTAIASAISLRGH</sequence>
<gene>
    <name evidence="9" type="ORF">GNLVRS02_ARAD1D07370g</name>
</gene>
<dbReference type="InterPro" id="IPR036504">
    <property type="entry name" value="CGI121/TPRKB_sf"/>
</dbReference>
<evidence type="ECO:0000256" key="1">
    <source>
        <dbReference type="ARBA" id="ARBA00004123"/>
    </source>
</evidence>
<dbReference type="GO" id="GO:0005634">
    <property type="term" value="C:nucleus"/>
    <property type="evidence" value="ECO:0007669"/>
    <property type="project" value="UniProtKB-SubCell"/>
</dbReference>
<dbReference type="Gene3D" id="3.30.2380.10">
    <property type="entry name" value="CGI121/TPRKB"/>
    <property type="match status" value="1"/>
</dbReference>
<dbReference type="GO" id="GO:0002949">
    <property type="term" value="P:tRNA threonylcarbamoyladenosine modification"/>
    <property type="evidence" value="ECO:0007669"/>
    <property type="project" value="TreeGrafter"/>
</dbReference>
<dbReference type="GO" id="GO:0005829">
    <property type="term" value="C:cytosol"/>
    <property type="evidence" value="ECO:0007669"/>
    <property type="project" value="TreeGrafter"/>
</dbReference>
<evidence type="ECO:0000256" key="8">
    <source>
        <dbReference type="RuleBase" id="RU004398"/>
    </source>
</evidence>
<organism evidence="9">
    <name type="scientific">Blastobotrys adeninivorans</name>
    <name type="common">Yeast</name>
    <name type="synonym">Arxula adeninivorans</name>
    <dbReference type="NCBI Taxonomy" id="409370"/>
    <lineage>
        <taxon>Eukaryota</taxon>
        <taxon>Fungi</taxon>
        <taxon>Dikarya</taxon>
        <taxon>Ascomycota</taxon>
        <taxon>Saccharomycotina</taxon>
        <taxon>Dipodascomycetes</taxon>
        <taxon>Dipodascales</taxon>
        <taxon>Trichomonascaceae</taxon>
        <taxon>Blastobotrys</taxon>
    </lineage>
</organism>
<name>A0A060TEH1_BLAAD</name>
<comment type="subcellular location">
    <subcellularLocation>
        <location evidence="1">Nucleus</location>
    </subcellularLocation>
</comment>
<keyword evidence="6 8" id="KW-0539">Nucleus</keyword>
<dbReference type="GO" id="GO:0000408">
    <property type="term" value="C:EKC/KEOPS complex"/>
    <property type="evidence" value="ECO:0007669"/>
    <property type="project" value="TreeGrafter"/>
</dbReference>
<comment type="function">
    <text evidence="7">Component of the EKC/KEOPS complex that is required for the formation of a threonylcarbamoyl group on adenosine at position 37 (t(6)A37) in tRNAs that read codons beginning with adenine. The complex is probably involved in the transfer of the threonylcarbamoyl moiety of threonylcarbamoyl-AMP (TC-AMP) to the N6 group of A37. CGI121 acts as an allosteric effector that regulates the t(6)A activity of the complex. The EKC/KEOPS complex also promotes both telomere uncapping and telomere elongation. The complex is required for efficient recruitment of transcriptional coactivators. CGI121 is not required for tRNA modification.</text>
</comment>
<dbReference type="InterPro" id="IPR013926">
    <property type="entry name" value="CGI121/TPRKB"/>
</dbReference>
<proteinExistence type="inferred from homology"/>
<evidence type="ECO:0000256" key="3">
    <source>
        <dbReference type="ARBA" id="ARBA00015316"/>
    </source>
</evidence>
<evidence type="ECO:0000256" key="4">
    <source>
        <dbReference type="ARBA" id="ARBA00016009"/>
    </source>
</evidence>
<evidence type="ECO:0000256" key="6">
    <source>
        <dbReference type="ARBA" id="ARBA00023242"/>
    </source>
</evidence>
<evidence type="ECO:0000256" key="7">
    <source>
        <dbReference type="ARBA" id="ARBA00025043"/>
    </source>
</evidence>
<dbReference type="PANTHER" id="PTHR15840:SF10">
    <property type="entry name" value="EKC_KEOPS COMPLEX SUBUNIT TPRKB"/>
    <property type="match status" value="1"/>
</dbReference>